<dbReference type="OrthoDB" id="3238837at2"/>
<comment type="caution">
    <text evidence="2">The sequence shown here is derived from an EMBL/GenBank/DDBJ whole genome shotgun (WGS) entry which is preliminary data.</text>
</comment>
<sequence length="178" mass="20267">MAFLFDDEPKEEKPSYLYDNEPFEKPQTILYGDKVIVVPRTIHRTAHGVEYKGDEAFWCWCSIEGREQQAGMFSISGSEDKSPQTSGGLREVTVKQILAPEWHADIHAVVWYDGDMYDVDGAAEHREHGITHHWDVKLRRIADWSQIPEALRPRAPVPAEDAPVWGETPGVSGWHELS</sequence>
<gene>
    <name evidence="2" type="ORF">BCUN_1868</name>
</gene>
<evidence type="ECO:0000313" key="2">
    <source>
        <dbReference type="EMBL" id="KFI57520.1"/>
    </source>
</evidence>
<dbReference type="Proteomes" id="UP000029067">
    <property type="component" value="Unassembled WGS sequence"/>
</dbReference>
<dbReference type="AlphaFoldDB" id="A0A087AFH0"/>
<protein>
    <submittedName>
        <fullName evidence="2">Thiamine biosynthesis protein ThiS</fullName>
    </submittedName>
</protein>
<dbReference type="RefSeq" id="WP_051921058.1">
    <property type="nucleotide sequence ID" value="NZ_JGYV01000033.1"/>
</dbReference>
<dbReference type="STRING" id="1688.BCUN_1868"/>
<dbReference type="eggNOG" id="ENOG5030C1U">
    <property type="taxonomic scope" value="Bacteria"/>
</dbReference>
<reference evidence="2 3" key="1">
    <citation type="submission" date="2014-03" db="EMBL/GenBank/DDBJ databases">
        <title>Genomics of Bifidobacteria.</title>
        <authorList>
            <person name="Ventura M."/>
            <person name="Milani C."/>
            <person name="Lugli G.A."/>
        </authorList>
    </citation>
    <scope>NUCLEOTIDE SEQUENCE [LARGE SCALE GENOMIC DNA]</scope>
    <source>
        <strain evidence="2 3">LMG 10738</strain>
    </source>
</reference>
<dbReference type="EMBL" id="JGYV01000033">
    <property type="protein sequence ID" value="KFI57520.1"/>
    <property type="molecule type" value="Genomic_DNA"/>
</dbReference>
<keyword evidence="3" id="KW-1185">Reference proteome</keyword>
<evidence type="ECO:0000256" key="1">
    <source>
        <dbReference type="SAM" id="MobiDB-lite"/>
    </source>
</evidence>
<evidence type="ECO:0000313" key="3">
    <source>
        <dbReference type="Proteomes" id="UP000029067"/>
    </source>
</evidence>
<proteinExistence type="predicted"/>
<organism evidence="2 3">
    <name type="scientific">Bifidobacterium cuniculi</name>
    <dbReference type="NCBI Taxonomy" id="1688"/>
    <lineage>
        <taxon>Bacteria</taxon>
        <taxon>Bacillati</taxon>
        <taxon>Actinomycetota</taxon>
        <taxon>Actinomycetes</taxon>
        <taxon>Bifidobacteriales</taxon>
        <taxon>Bifidobacteriaceae</taxon>
        <taxon>Bifidobacterium</taxon>
    </lineage>
</organism>
<name>A0A087AFH0_9BIFI</name>
<accession>A0A087AFH0</accession>
<feature type="region of interest" description="Disordered" evidence="1">
    <location>
        <begin position="155"/>
        <end position="178"/>
    </location>
</feature>